<name>A0A090TDC5_9VIBR</name>
<dbReference type="InterPro" id="IPR023214">
    <property type="entry name" value="HAD_sf"/>
</dbReference>
<accession>A0A090TDC5</accession>
<keyword evidence="2" id="KW-1185">Reference proteome</keyword>
<dbReference type="EMBL" id="BBMT01000016">
    <property type="protein sequence ID" value="GAL37328.1"/>
    <property type="molecule type" value="Genomic_DNA"/>
</dbReference>
<dbReference type="AlphaFoldDB" id="A0A090TDC5"/>
<protein>
    <submittedName>
        <fullName evidence="1">Predicted hydrolase</fullName>
    </submittedName>
</protein>
<proteinExistence type="predicted"/>
<dbReference type="Proteomes" id="UP000029224">
    <property type="component" value="Unassembled WGS sequence"/>
</dbReference>
<dbReference type="Gene3D" id="3.40.50.1000">
    <property type="entry name" value="HAD superfamily/HAD-like"/>
    <property type="match status" value="1"/>
</dbReference>
<dbReference type="GO" id="GO:0016787">
    <property type="term" value="F:hydrolase activity"/>
    <property type="evidence" value="ECO:0007669"/>
    <property type="project" value="UniProtKB-KW"/>
</dbReference>
<organism evidence="1 2">
    <name type="scientific">Vibrio maritimus</name>
    <dbReference type="NCBI Taxonomy" id="990268"/>
    <lineage>
        <taxon>Bacteria</taxon>
        <taxon>Pseudomonadati</taxon>
        <taxon>Pseudomonadota</taxon>
        <taxon>Gammaproteobacteria</taxon>
        <taxon>Vibrionales</taxon>
        <taxon>Vibrionaceae</taxon>
        <taxon>Vibrio</taxon>
    </lineage>
</organism>
<sequence length="52" mass="5708">MEMLKESYYSYAMENAHPGVKELARFSAPSNTEDGVIKAVNAFLDAELAVAK</sequence>
<dbReference type="InterPro" id="IPR036412">
    <property type="entry name" value="HAD-like_sf"/>
</dbReference>
<reference evidence="1 2" key="1">
    <citation type="submission" date="2014-09" db="EMBL/GenBank/DDBJ databases">
        <title>Vibrio maritimus JCM 19240. (C210) whole genome shotgun sequence.</title>
        <authorList>
            <person name="Sawabe T."/>
            <person name="Meirelles P."/>
            <person name="Nakanishi M."/>
            <person name="Sayaka M."/>
            <person name="Hattori M."/>
            <person name="Ohkuma M."/>
        </authorList>
    </citation>
    <scope>NUCLEOTIDE SEQUENCE [LARGE SCALE GENOMIC DNA]</scope>
    <source>
        <strain evidence="1 2">JCM 19240</strain>
    </source>
</reference>
<evidence type="ECO:0000313" key="1">
    <source>
        <dbReference type="EMBL" id="GAL37328.1"/>
    </source>
</evidence>
<reference evidence="1 2" key="2">
    <citation type="submission" date="2014-09" db="EMBL/GenBank/DDBJ databases">
        <authorList>
            <consortium name="NBRP consortium"/>
            <person name="Sawabe T."/>
            <person name="Meirelles P."/>
            <person name="Nakanishi M."/>
            <person name="Sayaka M."/>
            <person name="Hattori M."/>
            <person name="Ohkuma M."/>
        </authorList>
    </citation>
    <scope>NUCLEOTIDE SEQUENCE [LARGE SCALE GENOMIC DNA]</scope>
    <source>
        <strain evidence="1 2">JCM 19240</strain>
    </source>
</reference>
<comment type="caution">
    <text evidence="1">The sequence shown here is derived from an EMBL/GenBank/DDBJ whole genome shotgun (WGS) entry which is preliminary data.</text>
</comment>
<evidence type="ECO:0000313" key="2">
    <source>
        <dbReference type="Proteomes" id="UP000029224"/>
    </source>
</evidence>
<dbReference type="SUPFAM" id="SSF56784">
    <property type="entry name" value="HAD-like"/>
    <property type="match status" value="1"/>
</dbReference>
<dbReference type="Pfam" id="PF08282">
    <property type="entry name" value="Hydrolase_3"/>
    <property type="match status" value="1"/>
</dbReference>
<gene>
    <name evidence="1" type="ORF">JCM19240_3190</name>
</gene>
<keyword evidence="1" id="KW-0378">Hydrolase</keyword>